<keyword evidence="4" id="KW-1185">Reference proteome</keyword>
<sequence>MRQAAASVILCAFATLAPAQATAQTRGNLPASPTGLCGSIENAFGPFDYRTSPLQRKRLVERHHFTPKVESLRAGETGSVGGDLDYTLRAFPNHPRALLAMVRLGERERTSQVRGANYPVECYFDRAIRFQPDDPQVRVLYAYYLTRNKRPGEARRQLEAAESTSPTDPQVIYNLGLAYLDLNEYDRALAYAHKAYDAGITFPGLRERLKRANKWQEARK</sequence>
<dbReference type="PROSITE" id="PS50005">
    <property type="entry name" value="TPR"/>
    <property type="match status" value="1"/>
</dbReference>
<comment type="caution">
    <text evidence="3">The sequence shown here is derived from an EMBL/GenBank/DDBJ whole genome shotgun (WGS) entry which is preliminary data.</text>
</comment>
<reference evidence="3 4" key="1">
    <citation type="submission" date="2019-06" db="EMBL/GenBank/DDBJ databases">
        <title>Quisquiliibacterium sp. nov., isolated from a maize field.</title>
        <authorList>
            <person name="Lin S.-Y."/>
            <person name="Tsai C.-F."/>
            <person name="Young C.-C."/>
        </authorList>
    </citation>
    <scope>NUCLEOTIDE SEQUENCE [LARGE SCALE GENOMIC DNA]</scope>
    <source>
        <strain evidence="3 4">CC-CFT501</strain>
    </source>
</reference>
<dbReference type="InterPro" id="IPR019734">
    <property type="entry name" value="TPR_rpt"/>
</dbReference>
<protein>
    <submittedName>
        <fullName evidence="3">Uncharacterized protein</fullName>
    </submittedName>
</protein>
<evidence type="ECO:0000256" key="2">
    <source>
        <dbReference type="SAM" id="SignalP"/>
    </source>
</evidence>
<proteinExistence type="predicted"/>
<evidence type="ECO:0000256" key="1">
    <source>
        <dbReference type="PROSITE-ProRule" id="PRU00339"/>
    </source>
</evidence>
<dbReference type="RefSeq" id="WP_147703875.1">
    <property type="nucleotide sequence ID" value="NZ_VDUY01000003.1"/>
</dbReference>
<gene>
    <name evidence="3" type="ORF">FHP08_07735</name>
</gene>
<dbReference type="AlphaFoldDB" id="A0A5C8NXX0"/>
<keyword evidence="1" id="KW-0802">TPR repeat</keyword>
<keyword evidence="2" id="KW-0732">Signal</keyword>
<evidence type="ECO:0000313" key="4">
    <source>
        <dbReference type="Proteomes" id="UP000321548"/>
    </source>
</evidence>
<dbReference type="Proteomes" id="UP000321548">
    <property type="component" value="Unassembled WGS sequence"/>
</dbReference>
<dbReference type="Gene3D" id="1.25.40.10">
    <property type="entry name" value="Tetratricopeptide repeat domain"/>
    <property type="match status" value="1"/>
</dbReference>
<dbReference type="OrthoDB" id="8525350at2"/>
<dbReference type="SUPFAM" id="SSF48452">
    <property type="entry name" value="TPR-like"/>
    <property type="match status" value="1"/>
</dbReference>
<feature type="repeat" description="TPR" evidence="1">
    <location>
        <begin position="169"/>
        <end position="202"/>
    </location>
</feature>
<name>A0A5C8NXX0_9BURK</name>
<feature type="chain" id="PRO_5022746813" evidence="2">
    <location>
        <begin position="24"/>
        <end position="220"/>
    </location>
</feature>
<feature type="signal peptide" evidence="2">
    <location>
        <begin position="1"/>
        <end position="23"/>
    </location>
</feature>
<evidence type="ECO:0000313" key="3">
    <source>
        <dbReference type="EMBL" id="TXL65961.1"/>
    </source>
</evidence>
<dbReference type="InterPro" id="IPR011990">
    <property type="entry name" value="TPR-like_helical_dom_sf"/>
</dbReference>
<organism evidence="3 4">
    <name type="scientific">Zeimonas arvi</name>
    <dbReference type="NCBI Taxonomy" id="2498847"/>
    <lineage>
        <taxon>Bacteria</taxon>
        <taxon>Pseudomonadati</taxon>
        <taxon>Pseudomonadota</taxon>
        <taxon>Betaproteobacteria</taxon>
        <taxon>Burkholderiales</taxon>
        <taxon>Burkholderiaceae</taxon>
        <taxon>Zeimonas</taxon>
    </lineage>
</organism>
<dbReference type="EMBL" id="VDUY01000003">
    <property type="protein sequence ID" value="TXL65961.1"/>
    <property type="molecule type" value="Genomic_DNA"/>
</dbReference>
<accession>A0A5C8NXX0</accession>